<keyword evidence="4" id="KW-0720">Serine protease</keyword>
<evidence type="ECO:0000256" key="2">
    <source>
        <dbReference type="ARBA" id="ARBA00022670"/>
    </source>
</evidence>
<evidence type="ECO:0000256" key="3">
    <source>
        <dbReference type="ARBA" id="ARBA00022801"/>
    </source>
</evidence>
<dbReference type="PANTHER" id="PTHR36175">
    <property type="entry name" value="CYANOPHYCINASE"/>
    <property type="match status" value="1"/>
</dbReference>
<dbReference type="Gene3D" id="3.40.50.880">
    <property type="match status" value="1"/>
</dbReference>
<evidence type="ECO:0000256" key="4">
    <source>
        <dbReference type="ARBA" id="ARBA00022825"/>
    </source>
</evidence>
<dbReference type="InterPro" id="IPR029062">
    <property type="entry name" value="Class_I_gatase-like"/>
</dbReference>
<evidence type="ECO:0000256" key="1">
    <source>
        <dbReference type="ARBA" id="ARBA00006534"/>
    </source>
</evidence>
<protein>
    <recommendedName>
        <fullName evidence="6">Cyanophycinase</fullName>
    </recommendedName>
</protein>
<comment type="similarity">
    <text evidence="1">Belongs to the peptidase S51 family.</text>
</comment>
<dbReference type="AlphaFoldDB" id="A0A381WIF8"/>
<dbReference type="SUPFAM" id="SSF52317">
    <property type="entry name" value="Class I glutamine amidotransferase-like"/>
    <property type="match status" value="1"/>
</dbReference>
<evidence type="ECO:0000313" key="5">
    <source>
        <dbReference type="EMBL" id="SVA52296.1"/>
    </source>
</evidence>
<name>A0A381WIF8_9ZZZZ</name>
<keyword evidence="3" id="KW-0378">Hydrolase</keyword>
<dbReference type="InterPro" id="IPR005320">
    <property type="entry name" value="Peptidase_S51"/>
</dbReference>
<feature type="non-terminal residue" evidence="5">
    <location>
        <position position="178"/>
    </location>
</feature>
<sequence>VDLAGGPEAPIVVIPTAGGGETYDQSFRGLSGFREVGATDLTVLHTTNRDEANAPAFVEPLRRARGVWFPGGRQWRLADAYLGTLVHDALRDVLDRGGVVGGSSAGATILGSYLARGDTATNTVMMGDHEVGFGFLRDTAIDQHLLRRNRQFDLIEIIEIHPELLGIGLDEDTAIVVR</sequence>
<feature type="non-terminal residue" evidence="5">
    <location>
        <position position="1"/>
    </location>
</feature>
<keyword evidence="2" id="KW-0645">Protease</keyword>
<dbReference type="PANTHER" id="PTHR36175:SF1">
    <property type="entry name" value="CYANOPHYCINASE"/>
    <property type="match status" value="1"/>
</dbReference>
<proteinExistence type="inferred from homology"/>
<dbReference type="GO" id="GO:0008236">
    <property type="term" value="F:serine-type peptidase activity"/>
    <property type="evidence" value="ECO:0007669"/>
    <property type="project" value="UniProtKB-KW"/>
</dbReference>
<dbReference type="GO" id="GO:0006508">
    <property type="term" value="P:proteolysis"/>
    <property type="evidence" value="ECO:0007669"/>
    <property type="project" value="UniProtKB-KW"/>
</dbReference>
<organism evidence="5">
    <name type="scientific">marine metagenome</name>
    <dbReference type="NCBI Taxonomy" id="408172"/>
    <lineage>
        <taxon>unclassified sequences</taxon>
        <taxon>metagenomes</taxon>
        <taxon>ecological metagenomes</taxon>
    </lineage>
</organism>
<dbReference type="CDD" id="cd03145">
    <property type="entry name" value="GAT1_cyanophycinase"/>
    <property type="match status" value="1"/>
</dbReference>
<evidence type="ECO:0008006" key="6">
    <source>
        <dbReference type="Google" id="ProtNLM"/>
    </source>
</evidence>
<gene>
    <name evidence="5" type="ORF">METZ01_LOCUS105150</name>
</gene>
<dbReference type="Pfam" id="PF03575">
    <property type="entry name" value="Peptidase_S51"/>
    <property type="match status" value="1"/>
</dbReference>
<dbReference type="EMBL" id="UINC01011913">
    <property type="protein sequence ID" value="SVA52296.1"/>
    <property type="molecule type" value="Genomic_DNA"/>
</dbReference>
<accession>A0A381WIF8</accession>
<reference evidence="5" key="1">
    <citation type="submission" date="2018-05" db="EMBL/GenBank/DDBJ databases">
        <authorList>
            <person name="Lanie J.A."/>
            <person name="Ng W.-L."/>
            <person name="Kazmierczak K.M."/>
            <person name="Andrzejewski T.M."/>
            <person name="Davidsen T.M."/>
            <person name="Wayne K.J."/>
            <person name="Tettelin H."/>
            <person name="Glass J.I."/>
            <person name="Rusch D."/>
            <person name="Podicherti R."/>
            <person name="Tsui H.-C.T."/>
            <person name="Winkler M.E."/>
        </authorList>
    </citation>
    <scope>NUCLEOTIDE SEQUENCE</scope>
</reference>